<accession>H1KIA4</accession>
<dbReference type="GO" id="GO:0003677">
    <property type="term" value="F:DNA binding"/>
    <property type="evidence" value="ECO:0007669"/>
    <property type="project" value="UniProtKB-KW"/>
</dbReference>
<keyword evidence="2" id="KW-0238">DNA-binding</keyword>
<name>H1KIA4_METEX</name>
<dbReference type="CDD" id="cd00038">
    <property type="entry name" value="CAP_ED"/>
    <property type="match status" value="1"/>
</dbReference>
<evidence type="ECO:0000313" key="5">
    <source>
        <dbReference type="EMBL" id="EHP92739.1"/>
    </source>
</evidence>
<evidence type="ECO:0000256" key="1">
    <source>
        <dbReference type="ARBA" id="ARBA00023015"/>
    </source>
</evidence>
<dbReference type="SUPFAM" id="SSF51206">
    <property type="entry name" value="cAMP-binding domain-like"/>
    <property type="match status" value="1"/>
</dbReference>
<comment type="caution">
    <text evidence="5">The sequence shown here is derived from an EMBL/GenBank/DDBJ whole genome shotgun (WGS) entry which is preliminary data.</text>
</comment>
<dbReference type="InterPro" id="IPR014710">
    <property type="entry name" value="RmlC-like_jellyroll"/>
</dbReference>
<dbReference type="Gene3D" id="1.10.10.10">
    <property type="entry name" value="Winged helix-like DNA-binding domain superfamily/Winged helix DNA-binding domain"/>
    <property type="match status" value="1"/>
</dbReference>
<dbReference type="InterPro" id="IPR012318">
    <property type="entry name" value="HTH_CRP"/>
</dbReference>
<feature type="domain" description="HTH crp-type" evidence="4">
    <location>
        <begin position="146"/>
        <end position="212"/>
    </location>
</feature>
<reference evidence="5 6" key="1">
    <citation type="submission" date="2011-09" db="EMBL/GenBank/DDBJ databases">
        <title>The draft genome of Methylobacterium extorquens DSM 13060.</title>
        <authorList>
            <consortium name="US DOE Joint Genome Institute (JGI-PGF)"/>
            <person name="Lucas S."/>
            <person name="Han J."/>
            <person name="Lapidus A."/>
            <person name="Cheng J.-F."/>
            <person name="Goodwin L."/>
            <person name="Pitluck S."/>
            <person name="Peters L."/>
            <person name="Land M.L."/>
            <person name="Hauser L."/>
            <person name="Koskimaki J."/>
            <person name="Halonen O."/>
            <person name="Pirttila A."/>
            <person name="Frank C."/>
            <person name="Woyke T.J."/>
        </authorList>
    </citation>
    <scope>NUCLEOTIDE SEQUENCE [LARGE SCALE GENOMIC DNA]</scope>
    <source>
        <strain evidence="5 6">DSM 13060</strain>
    </source>
</reference>
<dbReference type="PROSITE" id="PS51063">
    <property type="entry name" value="HTH_CRP_2"/>
    <property type="match status" value="1"/>
</dbReference>
<dbReference type="GO" id="GO:0005829">
    <property type="term" value="C:cytosol"/>
    <property type="evidence" value="ECO:0007669"/>
    <property type="project" value="TreeGrafter"/>
</dbReference>
<dbReference type="GO" id="GO:0003700">
    <property type="term" value="F:DNA-binding transcription factor activity"/>
    <property type="evidence" value="ECO:0007669"/>
    <property type="project" value="TreeGrafter"/>
</dbReference>
<proteinExistence type="predicted"/>
<dbReference type="PANTHER" id="PTHR24567:SF74">
    <property type="entry name" value="HTH-TYPE TRANSCRIPTIONAL REGULATOR ARCR"/>
    <property type="match status" value="1"/>
</dbReference>
<dbReference type="PATRIC" id="fig|882800.3.peg.2320"/>
<dbReference type="InterPro" id="IPR050397">
    <property type="entry name" value="Env_Response_Regulators"/>
</dbReference>
<dbReference type="Proteomes" id="UP000004382">
    <property type="component" value="Unassembled WGS sequence"/>
</dbReference>
<dbReference type="InterPro" id="IPR036388">
    <property type="entry name" value="WH-like_DNA-bd_sf"/>
</dbReference>
<evidence type="ECO:0000313" key="6">
    <source>
        <dbReference type="Proteomes" id="UP000004382"/>
    </source>
</evidence>
<protein>
    <submittedName>
        <fullName evidence="5">Transcriptional regulator, Crp/Fnr family</fullName>
    </submittedName>
</protein>
<dbReference type="EMBL" id="AGJK01000051">
    <property type="protein sequence ID" value="EHP92739.1"/>
    <property type="molecule type" value="Genomic_DNA"/>
</dbReference>
<evidence type="ECO:0000259" key="4">
    <source>
        <dbReference type="PROSITE" id="PS51063"/>
    </source>
</evidence>
<dbReference type="Pfam" id="PF13545">
    <property type="entry name" value="HTH_Crp_2"/>
    <property type="match status" value="1"/>
</dbReference>
<dbReference type="InterPro" id="IPR018490">
    <property type="entry name" value="cNMP-bd_dom_sf"/>
</dbReference>
<evidence type="ECO:0000256" key="3">
    <source>
        <dbReference type="ARBA" id="ARBA00023163"/>
    </source>
</evidence>
<dbReference type="PANTHER" id="PTHR24567">
    <property type="entry name" value="CRP FAMILY TRANSCRIPTIONAL REGULATORY PROTEIN"/>
    <property type="match status" value="1"/>
</dbReference>
<keyword evidence="1" id="KW-0805">Transcription regulation</keyword>
<dbReference type="InterPro" id="IPR036390">
    <property type="entry name" value="WH_DNA-bd_sf"/>
</dbReference>
<sequence length="240" mass="26201">MSQPQQSAIRNRLLKALTPDDFNRLAPHLKAVPLAMRQQLITPDQPISHACFVEEGLASMIVDTCEGRVEIGLAGYEGFVGVPLVLGTDRTPHIAMVQAEGTALRIAALELEAALDASRALRGVLGRYVQSMIVQVGQSVYANADYNVEARLARWILMTHDRLRTDELPMTHESMAMMLGVRRPGVTSATHILEAAGMIKGKRGRVIVLDREKLMELAGDTYGPAEAEYERLLAEAQGCG</sequence>
<gene>
    <name evidence="5" type="ORF">MetexDRAFT_2366</name>
</gene>
<organism evidence="5 6">
    <name type="scientific">Methylorubrum extorquens DSM 13060</name>
    <dbReference type="NCBI Taxonomy" id="882800"/>
    <lineage>
        <taxon>Bacteria</taxon>
        <taxon>Pseudomonadati</taxon>
        <taxon>Pseudomonadota</taxon>
        <taxon>Alphaproteobacteria</taxon>
        <taxon>Hyphomicrobiales</taxon>
        <taxon>Methylobacteriaceae</taxon>
        <taxon>Methylorubrum</taxon>
    </lineage>
</organism>
<keyword evidence="3" id="KW-0804">Transcription</keyword>
<dbReference type="SUPFAM" id="SSF46785">
    <property type="entry name" value="Winged helix' DNA-binding domain"/>
    <property type="match status" value="1"/>
</dbReference>
<dbReference type="RefSeq" id="WP_003599772.1">
    <property type="nucleotide sequence ID" value="NZ_AGJK01000051.1"/>
</dbReference>
<dbReference type="InterPro" id="IPR000595">
    <property type="entry name" value="cNMP-bd_dom"/>
</dbReference>
<dbReference type="AlphaFoldDB" id="H1KIA4"/>
<dbReference type="Gene3D" id="2.60.120.10">
    <property type="entry name" value="Jelly Rolls"/>
    <property type="match status" value="1"/>
</dbReference>
<evidence type="ECO:0000256" key="2">
    <source>
        <dbReference type="ARBA" id="ARBA00023125"/>
    </source>
</evidence>
<dbReference type="SMART" id="SM00419">
    <property type="entry name" value="HTH_CRP"/>
    <property type="match status" value="1"/>
</dbReference>